<dbReference type="InterPro" id="IPR036390">
    <property type="entry name" value="WH_DNA-bd_sf"/>
</dbReference>
<dbReference type="RefSeq" id="WP_114825021.1">
    <property type="nucleotide sequence ID" value="NZ_QQSY01000002.1"/>
</dbReference>
<dbReference type="EMBL" id="QQSY01000002">
    <property type="protein sequence ID" value="RDI98934.1"/>
    <property type="molecule type" value="Genomic_DNA"/>
</dbReference>
<organism evidence="1 2">
    <name type="scientific">Dyella solisilvae</name>
    <dbReference type="NCBI Taxonomy" id="1920168"/>
    <lineage>
        <taxon>Bacteria</taxon>
        <taxon>Pseudomonadati</taxon>
        <taxon>Pseudomonadota</taxon>
        <taxon>Gammaproteobacteria</taxon>
        <taxon>Lysobacterales</taxon>
        <taxon>Rhodanobacteraceae</taxon>
        <taxon>Dyella</taxon>
    </lineage>
</organism>
<protein>
    <submittedName>
        <fullName evidence="1">ArsR family transcriptional regulator</fullName>
    </submittedName>
</protein>
<dbReference type="InterPro" id="IPR036388">
    <property type="entry name" value="WH-like_DNA-bd_sf"/>
</dbReference>
<dbReference type="Proteomes" id="UP000254711">
    <property type="component" value="Unassembled WGS sequence"/>
</dbReference>
<accession>A0A370K8H3</accession>
<evidence type="ECO:0000313" key="2">
    <source>
        <dbReference type="Proteomes" id="UP000254711"/>
    </source>
</evidence>
<dbReference type="AlphaFoldDB" id="A0A370K8H3"/>
<sequence>MTPLAHETEAYLQTILPGLVGMVRPAPTERVANLPYYLGQLKLYTVQVAEREVALVLGPFDGKRGDTKKMLASLSKYLNLPVIYVLKGLQSFERKQLIASGIQFLVPGNQLFAPSLGMDLREYFRPGATATEGQLSPSAQAILIWLLLIGYEEPWVAAEVAARLGYTAMTATRAVRELEAAELIEQTRLGRRKCIHLIDAPRPTWERAKPLMRNPELRVEFVGRRRFAHGQHGIRVAGLDALATRTMLATPNTHAWAVEQAEWAKIQRGMPAADPWDTAEVIQIWAYPPTILPDQTTVDPLSLIVSLRDNDDERVQLAIEELEKTLWQ</sequence>
<name>A0A370K8H3_9GAMM</name>
<dbReference type="Gene3D" id="1.10.10.10">
    <property type="entry name" value="Winged helix-like DNA-binding domain superfamily/Winged helix DNA-binding domain"/>
    <property type="match status" value="1"/>
</dbReference>
<dbReference type="SUPFAM" id="SSF46785">
    <property type="entry name" value="Winged helix' DNA-binding domain"/>
    <property type="match status" value="1"/>
</dbReference>
<gene>
    <name evidence="1" type="ORF">DVT68_10590</name>
</gene>
<proteinExistence type="predicted"/>
<comment type="caution">
    <text evidence="1">The sequence shown here is derived from an EMBL/GenBank/DDBJ whole genome shotgun (WGS) entry which is preliminary data.</text>
</comment>
<dbReference type="OrthoDB" id="8453791at2"/>
<keyword evidence="2" id="KW-1185">Reference proteome</keyword>
<reference evidence="1 2" key="1">
    <citation type="submission" date="2018-07" db="EMBL/GenBank/DDBJ databases">
        <title>Dyella solisilvae sp. nov., isolated from the pine and broad-leaved mixed forest soil.</title>
        <authorList>
            <person name="Gao Z."/>
            <person name="Qiu L."/>
        </authorList>
    </citation>
    <scope>NUCLEOTIDE SEQUENCE [LARGE SCALE GENOMIC DNA]</scope>
    <source>
        <strain evidence="1 2">DHG54</strain>
    </source>
</reference>
<evidence type="ECO:0000313" key="1">
    <source>
        <dbReference type="EMBL" id="RDI98934.1"/>
    </source>
</evidence>